<organism evidence="2 3">
    <name type="scientific">Fistulifera solaris</name>
    <name type="common">Oleaginous diatom</name>
    <dbReference type="NCBI Taxonomy" id="1519565"/>
    <lineage>
        <taxon>Eukaryota</taxon>
        <taxon>Sar</taxon>
        <taxon>Stramenopiles</taxon>
        <taxon>Ochrophyta</taxon>
        <taxon>Bacillariophyta</taxon>
        <taxon>Bacillariophyceae</taxon>
        <taxon>Bacillariophycidae</taxon>
        <taxon>Naviculales</taxon>
        <taxon>Naviculaceae</taxon>
        <taxon>Fistulifera</taxon>
    </lineage>
</organism>
<keyword evidence="3" id="KW-1185">Reference proteome</keyword>
<dbReference type="EMBL" id="BDSP01000114">
    <property type="protein sequence ID" value="GAX17297.1"/>
    <property type="molecule type" value="Genomic_DNA"/>
</dbReference>
<proteinExistence type="predicted"/>
<reference evidence="2 3" key="1">
    <citation type="journal article" date="2015" name="Plant Cell">
        <title>Oil accumulation by the oleaginous diatom Fistulifera solaris as revealed by the genome and transcriptome.</title>
        <authorList>
            <person name="Tanaka T."/>
            <person name="Maeda Y."/>
            <person name="Veluchamy A."/>
            <person name="Tanaka M."/>
            <person name="Abida H."/>
            <person name="Marechal E."/>
            <person name="Bowler C."/>
            <person name="Muto M."/>
            <person name="Sunaga Y."/>
            <person name="Tanaka M."/>
            <person name="Yoshino T."/>
            <person name="Taniguchi T."/>
            <person name="Fukuda Y."/>
            <person name="Nemoto M."/>
            <person name="Matsumoto M."/>
            <person name="Wong P.S."/>
            <person name="Aburatani S."/>
            <person name="Fujibuchi W."/>
        </authorList>
    </citation>
    <scope>NUCLEOTIDE SEQUENCE [LARGE SCALE GENOMIC DNA]</scope>
    <source>
        <strain evidence="2 3">JPCC DA0580</strain>
    </source>
</reference>
<protein>
    <submittedName>
        <fullName evidence="2">Uncharacterized protein</fullName>
    </submittedName>
</protein>
<evidence type="ECO:0000256" key="1">
    <source>
        <dbReference type="SAM" id="SignalP"/>
    </source>
</evidence>
<evidence type="ECO:0000313" key="3">
    <source>
        <dbReference type="Proteomes" id="UP000198406"/>
    </source>
</evidence>
<evidence type="ECO:0000313" key="2">
    <source>
        <dbReference type="EMBL" id="GAX17297.1"/>
    </source>
</evidence>
<dbReference type="Proteomes" id="UP000198406">
    <property type="component" value="Unassembled WGS sequence"/>
</dbReference>
<name>A0A1Z5JTF2_FISSO</name>
<dbReference type="InParanoid" id="A0A1Z5JTF2"/>
<gene>
    <name evidence="2" type="ORF">FisN_10Lh156</name>
</gene>
<feature type="chain" id="PRO_5012938788" evidence="1">
    <location>
        <begin position="17"/>
        <end position="265"/>
    </location>
</feature>
<accession>A0A1Z5JTF2</accession>
<dbReference type="AlphaFoldDB" id="A0A1Z5JTF2"/>
<sequence>MKLLIPFLSLCGTALAGVSRPEVSVLLNAGGAEPSIDIIQPSVYWGASDTIGDFDVEGGLTVKADVKSNTIPFSGWAKIKRSAFGFQSSARFDVDSKDLSKVGVDLAILGGPTGTGLLVSGSVDTDQGIVALDNVKLSQNVDSLGGVWSVVPSYNLGSQKGNVKLAYGTSGVSVSIDADMDQQKLTVAKGFGANVIAPSITNQGDVEVQFTRQLPTGSVVATVKSNESLNVKWSDGKWVANLKAPLGRDFAKEARVTLSCTGVNL</sequence>
<feature type="signal peptide" evidence="1">
    <location>
        <begin position="1"/>
        <end position="16"/>
    </location>
</feature>
<keyword evidence="1" id="KW-0732">Signal</keyword>
<dbReference type="OrthoDB" id="42739at2759"/>
<comment type="caution">
    <text evidence="2">The sequence shown here is derived from an EMBL/GenBank/DDBJ whole genome shotgun (WGS) entry which is preliminary data.</text>
</comment>